<feature type="region of interest" description="Disordered" evidence="8">
    <location>
        <begin position="1058"/>
        <end position="1085"/>
    </location>
</feature>
<evidence type="ECO:0000256" key="2">
    <source>
        <dbReference type="ARBA" id="ARBA00022553"/>
    </source>
</evidence>
<dbReference type="PANTHER" id="PTHR13059">
    <property type="entry name" value="HMG-BOX TRANSCRIPTION FACTOR BBX"/>
    <property type="match status" value="1"/>
</dbReference>
<dbReference type="SUPFAM" id="SSF47095">
    <property type="entry name" value="HMG-box"/>
    <property type="match status" value="1"/>
</dbReference>
<protein>
    <recommendedName>
        <fullName evidence="9">HMG box domain-containing protein</fullName>
    </recommendedName>
</protein>
<feature type="region of interest" description="Disordered" evidence="8">
    <location>
        <begin position="1352"/>
        <end position="1434"/>
    </location>
</feature>
<feature type="compositionally biased region" description="Basic and acidic residues" evidence="8">
    <location>
        <begin position="196"/>
        <end position="206"/>
    </location>
</feature>
<feature type="region of interest" description="Disordered" evidence="8">
    <location>
        <begin position="121"/>
        <end position="146"/>
    </location>
</feature>
<feature type="region of interest" description="Disordered" evidence="8">
    <location>
        <begin position="478"/>
        <end position="531"/>
    </location>
</feature>
<organism evidence="10 11">
    <name type="scientific">Owenia fusiformis</name>
    <name type="common">Polychaete worm</name>
    <dbReference type="NCBI Taxonomy" id="6347"/>
    <lineage>
        <taxon>Eukaryota</taxon>
        <taxon>Metazoa</taxon>
        <taxon>Spiralia</taxon>
        <taxon>Lophotrochozoa</taxon>
        <taxon>Annelida</taxon>
        <taxon>Polychaeta</taxon>
        <taxon>Sedentaria</taxon>
        <taxon>Canalipalpata</taxon>
        <taxon>Sabellida</taxon>
        <taxon>Oweniida</taxon>
        <taxon>Oweniidae</taxon>
        <taxon>Owenia</taxon>
    </lineage>
</organism>
<feature type="compositionally biased region" description="Low complexity" evidence="8">
    <location>
        <begin position="1576"/>
        <end position="1594"/>
    </location>
</feature>
<reference evidence="10" key="1">
    <citation type="submission" date="2022-03" db="EMBL/GenBank/DDBJ databases">
        <authorList>
            <person name="Martin C."/>
        </authorList>
    </citation>
    <scope>NUCLEOTIDE SEQUENCE</scope>
</reference>
<feature type="non-terminal residue" evidence="10">
    <location>
        <position position="1"/>
    </location>
</feature>
<keyword evidence="11" id="KW-1185">Reference proteome</keyword>
<dbReference type="SMART" id="SM00398">
    <property type="entry name" value="HMG"/>
    <property type="match status" value="1"/>
</dbReference>
<feature type="compositionally biased region" description="Low complexity" evidence="8">
    <location>
        <begin position="21"/>
        <end position="36"/>
    </location>
</feature>
<feature type="compositionally biased region" description="Polar residues" evidence="8">
    <location>
        <begin position="1058"/>
        <end position="1068"/>
    </location>
</feature>
<comment type="caution">
    <text evidence="10">The sequence shown here is derived from an EMBL/GenBank/DDBJ whole genome shotgun (WGS) entry which is preliminary data.</text>
</comment>
<dbReference type="GO" id="GO:0005634">
    <property type="term" value="C:nucleus"/>
    <property type="evidence" value="ECO:0007669"/>
    <property type="project" value="UniProtKB-UniRule"/>
</dbReference>
<evidence type="ECO:0000256" key="7">
    <source>
        <dbReference type="PROSITE-ProRule" id="PRU00267"/>
    </source>
</evidence>
<feature type="compositionally biased region" description="Low complexity" evidence="8">
    <location>
        <begin position="1139"/>
        <end position="1151"/>
    </location>
</feature>
<feature type="compositionally biased region" description="Polar residues" evidence="8">
    <location>
        <begin position="56"/>
        <end position="68"/>
    </location>
</feature>
<gene>
    <name evidence="10" type="ORF">OFUS_LOCUS20633</name>
</gene>
<feature type="region of interest" description="Disordered" evidence="8">
    <location>
        <begin position="162"/>
        <end position="206"/>
    </location>
</feature>
<dbReference type="CDD" id="cd21990">
    <property type="entry name" value="HMG-box_CIC-like"/>
    <property type="match status" value="1"/>
</dbReference>
<dbReference type="Pfam" id="PF25981">
    <property type="entry name" value="HTH_Cic_C"/>
    <property type="match status" value="1"/>
</dbReference>
<evidence type="ECO:0000313" key="10">
    <source>
        <dbReference type="EMBL" id="CAH1796196.1"/>
    </source>
</evidence>
<evidence type="ECO:0000256" key="3">
    <source>
        <dbReference type="ARBA" id="ARBA00023015"/>
    </source>
</evidence>
<keyword evidence="5" id="KW-0804">Transcription</keyword>
<feature type="domain" description="HMG box" evidence="9">
    <location>
        <begin position="212"/>
        <end position="280"/>
    </location>
</feature>
<feature type="region of interest" description="Disordered" evidence="8">
    <location>
        <begin position="643"/>
        <end position="667"/>
    </location>
</feature>
<dbReference type="EMBL" id="CAIIXF020000010">
    <property type="protein sequence ID" value="CAH1796196.1"/>
    <property type="molecule type" value="Genomic_DNA"/>
</dbReference>
<feature type="compositionally biased region" description="Pro residues" evidence="8">
    <location>
        <begin position="121"/>
        <end position="135"/>
    </location>
</feature>
<feature type="compositionally biased region" description="Polar residues" evidence="8">
    <location>
        <begin position="1609"/>
        <end position="1629"/>
    </location>
</feature>
<feature type="compositionally biased region" description="Low complexity" evidence="8">
    <location>
        <begin position="136"/>
        <end position="146"/>
    </location>
</feature>
<feature type="compositionally biased region" description="Acidic residues" evidence="8">
    <location>
        <begin position="446"/>
        <end position="456"/>
    </location>
</feature>
<evidence type="ECO:0000256" key="6">
    <source>
        <dbReference type="ARBA" id="ARBA00023242"/>
    </source>
</evidence>
<feature type="region of interest" description="Disordered" evidence="8">
    <location>
        <begin position="17"/>
        <end position="75"/>
    </location>
</feature>
<dbReference type="Pfam" id="PF00505">
    <property type="entry name" value="HMG_box"/>
    <property type="match status" value="1"/>
</dbReference>
<accession>A0A8S4PR00</accession>
<dbReference type="InterPro" id="IPR009071">
    <property type="entry name" value="HMG_box_dom"/>
</dbReference>
<dbReference type="PROSITE" id="PS50118">
    <property type="entry name" value="HMG_BOX_2"/>
    <property type="match status" value="1"/>
</dbReference>
<feature type="compositionally biased region" description="Low complexity" evidence="8">
    <location>
        <begin position="645"/>
        <end position="661"/>
    </location>
</feature>
<evidence type="ECO:0000259" key="9">
    <source>
        <dbReference type="PROSITE" id="PS50118"/>
    </source>
</evidence>
<keyword evidence="2" id="KW-0597">Phosphoprotein</keyword>
<name>A0A8S4PR00_OWEFU</name>
<dbReference type="InterPro" id="IPR058607">
    <property type="entry name" value="HMG-box_Cic-like"/>
</dbReference>
<dbReference type="Proteomes" id="UP000749559">
    <property type="component" value="Unassembled WGS sequence"/>
</dbReference>
<keyword evidence="6 7" id="KW-0539">Nucleus</keyword>
<keyword evidence="3" id="KW-0805">Transcription regulation</keyword>
<feature type="compositionally biased region" description="Polar residues" evidence="8">
    <location>
        <begin position="1557"/>
        <end position="1575"/>
    </location>
</feature>
<evidence type="ECO:0000256" key="5">
    <source>
        <dbReference type="ARBA" id="ARBA00023163"/>
    </source>
</evidence>
<feature type="region of interest" description="Disordered" evidence="8">
    <location>
        <begin position="284"/>
        <end position="303"/>
    </location>
</feature>
<dbReference type="InterPro" id="IPR036910">
    <property type="entry name" value="HMG_box_dom_sf"/>
</dbReference>
<feature type="compositionally biased region" description="Basic and acidic residues" evidence="8">
    <location>
        <begin position="1156"/>
        <end position="1168"/>
    </location>
</feature>
<feature type="DNA-binding region" description="HMG box" evidence="7">
    <location>
        <begin position="212"/>
        <end position="280"/>
    </location>
</feature>
<dbReference type="OrthoDB" id="2377365at2759"/>
<proteinExistence type="predicted"/>
<feature type="region of interest" description="Disordered" evidence="8">
    <location>
        <begin position="427"/>
        <end position="463"/>
    </location>
</feature>
<feature type="region of interest" description="Disordered" evidence="8">
    <location>
        <begin position="1461"/>
        <end position="1481"/>
    </location>
</feature>
<dbReference type="GO" id="GO:0000981">
    <property type="term" value="F:DNA-binding transcription factor activity, RNA polymerase II-specific"/>
    <property type="evidence" value="ECO:0007669"/>
    <property type="project" value="TreeGrafter"/>
</dbReference>
<evidence type="ECO:0000256" key="8">
    <source>
        <dbReference type="SAM" id="MobiDB-lite"/>
    </source>
</evidence>
<feature type="compositionally biased region" description="Pro residues" evidence="8">
    <location>
        <begin position="1300"/>
        <end position="1319"/>
    </location>
</feature>
<keyword evidence="1" id="KW-0678">Repressor</keyword>
<dbReference type="FunFam" id="1.10.30.10:FF:000010">
    <property type="entry name" value="Capicua transcriptional repressor b"/>
    <property type="match status" value="1"/>
</dbReference>
<keyword evidence="4 7" id="KW-0238">DNA-binding</keyword>
<dbReference type="Gene3D" id="1.10.30.10">
    <property type="entry name" value="High mobility group box domain"/>
    <property type="match status" value="1"/>
</dbReference>
<evidence type="ECO:0000256" key="1">
    <source>
        <dbReference type="ARBA" id="ARBA00022491"/>
    </source>
</evidence>
<feature type="region of interest" description="Disordered" evidence="8">
    <location>
        <begin position="1539"/>
        <end position="1636"/>
    </location>
</feature>
<dbReference type="InterPro" id="IPR052412">
    <property type="entry name" value="CC-Dev_Transcription_Reg"/>
</dbReference>
<evidence type="ECO:0000256" key="4">
    <source>
        <dbReference type="ARBA" id="ARBA00023125"/>
    </source>
</evidence>
<dbReference type="InterPro" id="IPR058606">
    <property type="entry name" value="HTH_Cic_C"/>
</dbReference>
<feature type="compositionally biased region" description="Acidic residues" evidence="8">
    <location>
        <begin position="162"/>
        <end position="179"/>
    </location>
</feature>
<dbReference type="PANTHER" id="PTHR13059:SF13">
    <property type="entry name" value="PROTEIN CAPICUA HOMOLOG"/>
    <property type="match status" value="1"/>
</dbReference>
<feature type="region of interest" description="Disordered" evidence="8">
    <location>
        <begin position="1139"/>
        <end position="1331"/>
    </location>
</feature>
<evidence type="ECO:0000313" key="11">
    <source>
        <dbReference type="Proteomes" id="UP000749559"/>
    </source>
</evidence>
<dbReference type="GO" id="GO:0000977">
    <property type="term" value="F:RNA polymerase II transcription regulatory region sequence-specific DNA binding"/>
    <property type="evidence" value="ECO:0007669"/>
    <property type="project" value="TreeGrafter"/>
</dbReference>
<feature type="region of interest" description="Disordered" evidence="8">
    <location>
        <begin position="386"/>
        <end position="412"/>
    </location>
</feature>
<sequence>QVLVGQVHHGPETVASLMAKQQQQQQQQQQQLEQQQRMAAQAGKPVIGIYQIESAKPSSGDDQQGSSNHPPPTALLPLMPVVVQEEKKEEAKPDNSKVVLTASELVQCQVYPWHSVVPFLTTPPRPKGPDLPPQGQPQQSTQQGPPTQLAKVNFADKVQNIEEDDDDDDVFISVDDETPGDVVSAKRRSQSLGALPKDEPKSPRKIKDKDHIRRPMNAFMIFSKRHRAKVHERNPNQDNRTVSKILGEWWYALGAKEKQEYHDLAFQLKEAHFKAHPEWKWCSKDRKKSAGSTSSAPRRRLSSSDELAAAAIEGNLNQLPSVTDTIDDDDVFEAAKKIPNIPVASSSGLVAPPGVGDNTQALAELKQMCSSRAPYQPAGKALVTVGEASQAGQDQARAKAAKTATGEESDDEDRMIIDEKQVDDEVAQADQTDGIDLNCKEHVSDSETDSQSEDEVIENKAFPQQRFSPVMKRIQHHDITYKPKPIKVTPDSPRELGTHGSPGLEDGLPRPSSNGSTFQPKGAVFKAHSPKGNRIDFLQRVDPNANRPDSAKSDSAIMAMKAYDLPGTQPTNTLQVISSTTTPVGQKLIMKTSQVRSIHNVSIKHDKHNSMIMTSTSQMMLGANQAPAIKTPPKTIHDIMAANAQQQQQHQQQQQQQNKQQIAPSQNPVVMVTRSNKTSVPSFKSQTMSSAPVVMLQSGQGKPAGTPQGGSDAVPGQLKNVNALLVPTQPVTILNSGGITPAKSPAASVSSMVTASNPQFITTTLRNIVPPTSTPSTPTGTQPIAPALQVTNFILKPTSAGQGQADKGAGMLQPGQPTQLQYILPSLTVQPALGGKMPNIQFAIQGGYPVTTMAGQQVQQVQQGGTIQVSAMPLASPGIKLTPVKTRDTPQSQATGQNVQPNIASQTLQVLSNQNIAQHQKQQNAVQHTLQQQHAVQHHQVVQQQQVTQQPHTGLQRAVPQQTLQQVIPQETHQQQVFAVSQQQGVMTTAVSQQPVTSQQRIIYPSSKYPQQQSVGNPVATSVASKLSNRPALGGDGNAASTNTLQAYLTSGSNKVVLQTTNSPMPSTQPQQQHQQQQQQQRYQILQQQQQQHMLQQQQKQSQHQQQNQERLHQEMQQKILKLEQQLQQSQKQQQEQQQQYLEKQQQQQQQRHSQSIHEDNSKVERQLMRQPAISSQAHVAPQGPVTPQAPIGPISQASTLSNTHPQYNNDNKANGNHDTKDTQELVSGKPQRSCKGKRYKEIVAESGLKSLKKERKVYKGGSNTGDSPDERSPASAAVENNKRADNSQLQMAKERKRSIPPPLNVPPPGSSDIPPPSPNTASPRRAFLKRNVNDGMEKVLEEVDFERRFESLPQFKPDNSETGTPLPKSPRGIVNSYRRKKKMSIDLSGTPGVDSMDESTPSATPGITPVMGAPISAGFRGQPAGNNESPTPKSMKLEGQRFFGSNFHLDALNEAAAIGDGSEEDLGSPRTPKTPASPGAFSSLRRILEQRRTLVLQLFETDGFFPSATSTAAFQEKYHEIFPTKNLLQLKIREVRQKMMAESSTPGPEEGEEDQASSQRSPAVVGTSSAVNMPSGNSHSLLGPSSGSGALRGTGHLVSPLVRGQGNQGNPTSSGRQTFTPRASSTSELAAVHRK</sequence>
<feature type="compositionally biased region" description="Polar residues" evidence="8">
    <location>
        <begin position="1196"/>
        <end position="1215"/>
    </location>
</feature>
<feature type="compositionally biased region" description="Low complexity" evidence="8">
    <location>
        <begin position="1069"/>
        <end position="1085"/>
    </location>
</feature>